<comment type="caution">
    <text evidence="3">The sequence shown here is derived from an EMBL/GenBank/DDBJ whole genome shotgun (WGS) entry which is preliminary data.</text>
</comment>
<dbReference type="Gene3D" id="3.40.50.620">
    <property type="entry name" value="HUPs"/>
    <property type="match status" value="1"/>
</dbReference>
<dbReference type="RefSeq" id="WP_151108723.1">
    <property type="nucleotide sequence ID" value="NZ_WKJQ01000001.1"/>
</dbReference>
<evidence type="ECO:0000259" key="2">
    <source>
        <dbReference type="Pfam" id="PF00582"/>
    </source>
</evidence>
<accession>A0A6A8G2V8</accession>
<dbReference type="PANTHER" id="PTHR46268">
    <property type="entry name" value="STRESS RESPONSE PROTEIN NHAX"/>
    <property type="match status" value="1"/>
</dbReference>
<evidence type="ECO:0000313" key="4">
    <source>
        <dbReference type="Proteomes" id="UP000443423"/>
    </source>
</evidence>
<proteinExistence type="inferred from homology"/>
<dbReference type="EMBL" id="WKJQ01000001">
    <property type="protein sequence ID" value="MRW95045.1"/>
    <property type="molecule type" value="Genomic_DNA"/>
</dbReference>
<dbReference type="OrthoDB" id="342236at2157"/>
<keyword evidence="4" id="KW-1185">Reference proteome</keyword>
<name>A0A6A8G2V8_9EURY</name>
<dbReference type="InterPro" id="IPR006016">
    <property type="entry name" value="UspA"/>
</dbReference>
<dbReference type="AlphaFoldDB" id="A0A6A8G2V8"/>
<dbReference type="SUPFAM" id="SSF52402">
    <property type="entry name" value="Adenine nucleotide alpha hydrolases-like"/>
    <property type="match status" value="1"/>
</dbReference>
<organism evidence="3 4">
    <name type="scientific">Haloferax marinum</name>
    <dbReference type="NCBI Taxonomy" id="2666143"/>
    <lineage>
        <taxon>Archaea</taxon>
        <taxon>Methanobacteriati</taxon>
        <taxon>Methanobacteriota</taxon>
        <taxon>Stenosarchaea group</taxon>
        <taxon>Halobacteria</taxon>
        <taxon>Halobacteriales</taxon>
        <taxon>Haloferacaceae</taxon>
        <taxon>Haloferax</taxon>
    </lineage>
</organism>
<evidence type="ECO:0000313" key="3">
    <source>
        <dbReference type="EMBL" id="MRW95045.1"/>
    </source>
</evidence>
<dbReference type="Pfam" id="PF00582">
    <property type="entry name" value="Usp"/>
    <property type="match status" value="1"/>
</dbReference>
<protein>
    <submittedName>
        <fullName evidence="3">Universal stress protein</fullName>
    </submittedName>
</protein>
<dbReference type="Proteomes" id="UP000443423">
    <property type="component" value="Unassembled WGS sequence"/>
</dbReference>
<gene>
    <name evidence="3" type="ORF">GJR99_00460</name>
</gene>
<sequence>MYRVLVPIDNDENRALRQARFVTNQPYDLSNVEVVLTHVLHGEERQAPPAMQTPSRVTTVKRAREHLEDYDVNVTIAEASAPPEDGILDLIDEVNADHIVMGGRKRSPAGKAIFGSVTQTVILESDVPVSVTG</sequence>
<evidence type="ECO:0000256" key="1">
    <source>
        <dbReference type="ARBA" id="ARBA00008791"/>
    </source>
</evidence>
<dbReference type="CDD" id="cd00293">
    <property type="entry name" value="USP-like"/>
    <property type="match status" value="1"/>
</dbReference>
<dbReference type="PANTHER" id="PTHR46268:SF6">
    <property type="entry name" value="UNIVERSAL STRESS PROTEIN UP12"/>
    <property type="match status" value="1"/>
</dbReference>
<dbReference type="PRINTS" id="PR01438">
    <property type="entry name" value="UNVRSLSTRESS"/>
</dbReference>
<dbReference type="InterPro" id="IPR014729">
    <property type="entry name" value="Rossmann-like_a/b/a_fold"/>
</dbReference>
<dbReference type="InterPro" id="IPR006015">
    <property type="entry name" value="Universal_stress_UspA"/>
</dbReference>
<feature type="domain" description="UspA" evidence="2">
    <location>
        <begin position="3"/>
        <end position="131"/>
    </location>
</feature>
<comment type="similarity">
    <text evidence="1">Belongs to the universal stress protein A family.</text>
</comment>
<reference evidence="3 4" key="1">
    <citation type="submission" date="2019-11" db="EMBL/GenBank/DDBJ databases">
        <title>Whole genome sequence of Haloferax sp. MBLA0078.</title>
        <authorList>
            <person name="Seo M.-J."/>
            <person name="Cho E.-S."/>
        </authorList>
    </citation>
    <scope>NUCLEOTIDE SEQUENCE [LARGE SCALE GENOMIC DNA]</scope>
    <source>
        <strain evidence="3 4">MBLA0078</strain>
    </source>
</reference>